<dbReference type="Gene3D" id="1.20.1510.10">
    <property type="entry name" value="Cation efflux protein transmembrane domain"/>
    <property type="match status" value="1"/>
</dbReference>
<evidence type="ECO:0000259" key="8">
    <source>
        <dbReference type="Pfam" id="PF16916"/>
    </source>
</evidence>
<evidence type="ECO:0000259" key="7">
    <source>
        <dbReference type="Pfam" id="PF01545"/>
    </source>
</evidence>
<proteinExistence type="predicted"/>
<dbReference type="InterPro" id="IPR050291">
    <property type="entry name" value="CDF_Transporter"/>
</dbReference>
<evidence type="ECO:0000256" key="1">
    <source>
        <dbReference type="ARBA" id="ARBA00004141"/>
    </source>
</evidence>
<dbReference type="EMBL" id="KN817614">
    <property type="protein sequence ID" value="KJA16830.1"/>
    <property type="molecule type" value="Genomic_DNA"/>
</dbReference>
<dbReference type="InterPro" id="IPR058533">
    <property type="entry name" value="Cation_efflux_TM"/>
</dbReference>
<dbReference type="GO" id="GO:0030003">
    <property type="term" value="P:intracellular monoatomic cation homeostasis"/>
    <property type="evidence" value="ECO:0007669"/>
    <property type="project" value="UniProtKB-ARBA"/>
</dbReference>
<dbReference type="NCBIfam" id="TIGR01297">
    <property type="entry name" value="CDF"/>
    <property type="match status" value="1"/>
</dbReference>
<dbReference type="InterPro" id="IPR027470">
    <property type="entry name" value="Cation_efflux_CTD"/>
</dbReference>
<dbReference type="InterPro" id="IPR002524">
    <property type="entry name" value="Cation_efflux"/>
</dbReference>
<feature type="transmembrane region" description="Helical" evidence="6">
    <location>
        <begin position="109"/>
        <end position="130"/>
    </location>
</feature>
<dbReference type="SUPFAM" id="SSF160240">
    <property type="entry name" value="Cation efflux protein cytoplasmic domain-like"/>
    <property type="match status" value="1"/>
</dbReference>
<dbReference type="OrthoDB" id="78296at2759"/>
<evidence type="ECO:0000256" key="4">
    <source>
        <dbReference type="ARBA" id="ARBA00022989"/>
    </source>
</evidence>
<name>A0A0D2P903_HYPSF</name>
<dbReference type="FunFam" id="1.20.1510.10:FF:000005">
    <property type="entry name" value="Putative Cation diffusion facilitator 1"/>
    <property type="match status" value="1"/>
</dbReference>
<organism evidence="9 10">
    <name type="scientific">Hypholoma sublateritium (strain FD-334 SS-4)</name>
    <dbReference type="NCBI Taxonomy" id="945553"/>
    <lineage>
        <taxon>Eukaryota</taxon>
        <taxon>Fungi</taxon>
        <taxon>Dikarya</taxon>
        <taxon>Basidiomycota</taxon>
        <taxon>Agaricomycotina</taxon>
        <taxon>Agaricomycetes</taxon>
        <taxon>Agaricomycetidae</taxon>
        <taxon>Agaricales</taxon>
        <taxon>Agaricineae</taxon>
        <taxon>Strophariaceae</taxon>
        <taxon>Hypholoma</taxon>
    </lineage>
</organism>
<feature type="transmembrane region" description="Helical" evidence="6">
    <location>
        <begin position="178"/>
        <end position="196"/>
    </location>
</feature>
<gene>
    <name evidence="9" type="ORF">HYPSUDRAFT_171019</name>
</gene>
<evidence type="ECO:0000313" key="10">
    <source>
        <dbReference type="Proteomes" id="UP000054270"/>
    </source>
</evidence>
<keyword evidence="5 6" id="KW-0472">Membrane</keyword>
<dbReference type="Gene3D" id="3.30.70.1350">
    <property type="entry name" value="Cation efflux protein, cytoplasmic domain"/>
    <property type="match status" value="1"/>
</dbReference>
<accession>A0A0D2P903</accession>
<evidence type="ECO:0000256" key="5">
    <source>
        <dbReference type="ARBA" id="ARBA00023136"/>
    </source>
</evidence>
<dbReference type="SUPFAM" id="SSF161111">
    <property type="entry name" value="Cation efflux protein transmembrane domain-like"/>
    <property type="match status" value="1"/>
</dbReference>
<protein>
    <submittedName>
        <fullName evidence="9">Uncharacterized protein</fullName>
    </submittedName>
</protein>
<dbReference type="Proteomes" id="UP000054270">
    <property type="component" value="Unassembled WGS sequence"/>
</dbReference>
<dbReference type="GO" id="GO:0008324">
    <property type="term" value="F:monoatomic cation transmembrane transporter activity"/>
    <property type="evidence" value="ECO:0007669"/>
    <property type="project" value="InterPro"/>
</dbReference>
<evidence type="ECO:0000256" key="6">
    <source>
        <dbReference type="SAM" id="Phobius"/>
    </source>
</evidence>
<feature type="transmembrane region" description="Helical" evidence="6">
    <location>
        <begin position="216"/>
        <end position="237"/>
    </location>
</feature>
<evidence type="ECO:0000313" key="9">
    <source>
        <dbReference type="EMBL" id="KJA16830.1"/>
    </source>
</evidence>
<feature type="transmembrane region" description="Helical" evidence="6">
    <location>
        <begin position="257"/>
        <end position="275"/>
    </location>
</feature>
<dbReference type="GO" id="GO:0098771">
    <property type="term" value="P:inorganic ion homeostasis"/>
    <property type="evidence" value="ECO:0007669"/>
    <property type="project" value="UniProtKB-ARBA"/>
</dbReference>
<reference evidence="10" key="1">
    <citation type="submission" date="2014-04" db="EMBL/GenBank/DDBJ databases">
        <title>Evolutionary Origins and Diversification of the Mycorrhizal Mutualists.</title>
        <authorList>
            <consortium name="DOE Joint Genome Institute"/>
            <consortium name="Mycorrhizal Genomics Consortium"/>
            <person name="Kohler A."/>
            <person name="Kuo A."/>
            <person name="Nagy L.G."/>
            <person name="Floudas D."/>
            <person name="Copeland A."/>
            <person name="Barry K.W."/>
            <person name="Cichocki N."/>
            <person name="Veneault-Fourrey C."/>
            <person name="LaButti K."/>
            <person name="Lindquist E.A."/>
            <person name="Lipzen A."/>
            <person name="Lundell T."/>
            <person name="Morin E."/>
            <person name="Murat C."/>
            <person name="Riley R."/>
            <person name="Ohm R."/>
            <person name="Sun H."/>
            <person name="Tunlid A."/>
            <person name="Henrissat B."/>
            <person name="Grigoriev I.V."/>
            <person name="Hibbett D.S."/>
            <person name="Martin F."/>
        </authorList>
    </citation>
    <scope>NUCLEOTIDE SEQUENCE [LARGE SCALE GENOMIC DNA]</scope>
    <source>
        <strain evidence="10">FD-334 SS-4</strain>
    </source>
</reference>
<evidence type="ECO:0000256" key="2">
    <source>
        <dbReference type="ARBA" id="ARBA00022448"/>
    </source>
</evidence>
<comment type="subcellular location">
    <subcellularLocation>
        <location evidence="1">Membrane</location>
        <topology evidence="1">Multi-pass membrane protein</topology>
    </subcellularLocation>
</comment>
<feature type="transmembrane region" description="Helical" evidence="6">
    <location>
        <begin position="136"/>
        <end position="157"/>
    </location>
</feature>
<dbReference type="InterPro" id="IPR036837">
    <property type="entry name" value="Cation_efflux_CTD_sf"/>
</dbReference>
<dbReference type="InterPro" id="IPR027469">
    <property type="entry name" value="Cation_efflux_TMD_sf"/>
</dbReference>
<keyword evidence="4 6" id="KW-1133">Transmembrane helix</keyword>
<feature type="domain" description="Cation efflux protein transmembrane" evidence="7">
    <location>
        <begin position="112"/>
        <end position="304"/>
    </location>
</feature>
<dbReference type="AlphaFoldDB" id="A0A0D2P903"/>
<dbReference type="PANTHER" id="PTHR43840">
    <property type="entry name" value="MITOCHONDRIAL METAL TRANSPORTER 1-RELATED"/>
    <property type="match status" value="1"/>
</dbReference>
<dbReference type="PANTHER" id="PTHR43840:SF12">
    <property type="entry name" value="CATION DIFFUSION FACILITATOR 1 (AFU_ORTHOLOGUE AFUA_1G14440)"/>
    <property type="match status" value="1"/>
</dbReference>
<keyword evidence="10" id="KW-1185">Reference proteome</keyword>
<dbReference type="GO" id="GO:0016020">
    <property type="term" value="C:membrane"/>
    <property type="evidence" value="ECO:0007669"/>
    <property type="project" value="UniProtKB-SubCell"/>
</dbReference>
<dbReference type="STRING" id="945553.A0A0D2P903"/>
<keyword evidence="2" id="KW-0813">Transport</keyword>
<keyword evidence="3 6" id="KW-0812">Transmembrane</keyword>
<evidence type="ECO:0000256" key="3">
    <source>
        <dbReference type="ARBA" id="ARBA00022692"/>
    </source>
</evidence>
<feature type="domain" description="Cation efflux protein cytoplasmic" evidence="8">
    <location>
        <begin position="328"/>
        <end position="385"/>
    </location>
</feature>
<sequence>MADLGVDPELGHVLPPTTTELNSQADVHIDVGRTATATPSINANDPFGIRDGLISDTELVGLRKRRKGKAIGKYQSRQNDLISAFLKPIEEHSEDAKAEEEAARLPVKIAIYASLLCNCALAILQIYAAVSSVSLSLLATGIDSVFDVGSNIWLFFIHRQAERLDGERWPVGGARLETIGNIVYGSLMGSVNLVIVVEAARTLLTKKGDALAPFHLPSIVAVGIALGVKLLLFIYCYSIRNKSSQVRVLWQDHRNDLWINGFGIVMSILGSKLTWWLDPTGAVMISLGVIASWGRTIYKEFALLAGKSASHDFLQLIIYKVATFSDVIDKVDTVRAYHSGPNYFVEVDIVMDADTPLHVSHDVSELLQNKLEALPHVERAFVHVDYEWEHIPEHRQRKSTSS</sequence>
<dbReference type="Pfam" id="PF01545">
    <property type="entry name" value="Cation_efflux"/>
    <property type="match status" value="1"/>
</dbReference>
<dbReference type="Pfam" id="PF16916">
    <property type="entry name" value="ZT_dimer"/>
    <property type="match status" value="1"/>
</dbReference>